<sequence length="473" mass="49913">MRELVAGGNLPLPGGAVSIEVPGPFDLSALITGDDRKVSGDQDFVFYNQPSAPGARLGAGAVMVDPPRLRAGASRVTVVISAADAGTPLSRLPAPVLRAVGSNGAVVARFSPPRPATETVLLLVEIYRRGDRWKLRAIGQGYADGLAGLARDFGVDVTDDGSQAPPPTMPPMPPTMPPMPPAMPPMPPAAPPPAAPPPPPAVSRPARPPVSVRHLKSFAREVGSRRARNGLPPVNLDGRLTAAAQAHAAVMAAQRRLDADGPDGMSVFDHVTLHGYVYLTVDEQFVSGPRSLEEFTRYHLDGGQPVDALRNGELCDVGIGHAAGRGRDRDLYWTILWATPFSPAGRSRFAAEVVSLTNAHRAAHGLRPLADDATLTVAAQAYSEDMVARRFYSHTSPEGTQPWDRARAAGSTHLGIGENIACGQRSPAEVVQGWMDSPGHRANILKSDFTHIGVGFQGGGKAGTYWTQLFGSV</sequence>
<gene>
    <name evidence="4" type="ORF">BJ999_001727</name>
</gene>
<feature type="domain" description="SCP" evidence="2">
    <location>
        <begin position="225"/>
        <end position="334"/>
    </location>
</feature>
<feature type="compositionally biased region" description="Pro residues" evidence="1">
    <location>
        <begin position="164"/>
        <end position="208"/>
    </location>
</feature>
<dbReference type="AlphaFoldDB" id="A0A7Y9G7U9"/>
<dbReference type="Gene3D" id="3.40.33.10">
    <property type="entry name" value="CAP"/>
    <property type="match status" value="2"/>
</dbReference>
<name>A0A7Y9G7U9_9ACTN</name>
<evidence type="ECO:0000259" key="3">
    <source>
        <dbReference type="Pfam" id="PF02342"/>
    </source>
</evidence>
<dbReference type="InterPro" id="IPR014044">
    <property type="entry name" value="CAP_dom"/>
</dbReference>
<dbReference type="Proteomes" id="UP000591272">
    <property type="component" value="Unassembled WGS sequence"/>
</dbReference>
<reference evidence="4 5" key="1">
    <citation type="submission" date="2020-07" db="EMBL/GenBank/DDBJ databases">
        <title>Sequencing the genomes of 1000 actinobacteria strains.</title>
        <authorList>
            <person name="Klenk H.-P."/>
        </authorList>
    </citation>
    <scope>NUCLEOTIDE SEQUENCE [LARGE SCALE GENOMIC DNA]</scope>
    <source>
        <strain evidence="4 5">DSM 43461</strain>
    </source>
</reference>
<comment type="caution">
    <text evidence="4">The sequence shown here is derived from an EMBL/GenBank/DDBJ whole genome shotgun (WGS) entry which is preliminary data.</text>
</comment>
<feature type="domain" description="SCP" evidence="2">
    <location>
        <begin position="355"/>
        <end position="470"/>
    </location>
</feature>
<protein>
    <submittedName>
        <fullName evidence="4">Uncharacterized protein YkwD/stress response protein SCP2</fullName>
    </submittedName>
</protein>
<dbReference type="Gene3D" id="2.60.60.30">
    <property type="entry name" value="sav2460 like domains"/>
    <property type="match status" value="1"/>
</dbReference>
<dbReference type="Pfam" id="PF02342">
    <property type="entry name" value="TerD"/>
    <property type="match status" value="1"/>
</dbReference>
<dbReference type="CDD" id="cd05379">
    <property type="entry name" value="CAP_bacterial"/>
    <property type="match status" value="1"/>
</dbReference>
<accession>A0A7Y9G7U9</accession>
<evidence type="ECO:0000313" key="4">
    <source>
        <dbReference type="EMBL" id="NYE11431.1"/>
    </source>
</evidence>
<dbReference type="InterPro" id="IPR003325">
    <property type="entry name" value="TerD"/>
</dbReference>
<proteinExistence type="predicted"/>
<dbReference type="PANTHER" id="PTHR31157:SF1">
    <property type="entry name" value="SCP DOMAIN-CONTAINING PROTEIN"/>
    <property type="match status" value="1"/>
</dbReference>
<evidence type="ECO:0000256" key="1">
    <source>
        <dbReference type="SAM" id="MobiDB-lite"/>
    </source>
</evidence>
<feature type="domain" description="TerD" evidence="3">
    <location>
        <begin position="25"/>
        <end position="153"/>
    </location>
</feature>
<dbReference type="SUPFAM" id="SSF55797">
    <property type="entry name" value="PR-1-like"/>
    <property type="match status" value="2"/>
</dbReference>
<keyword evidence="5" id="KW-1185">Reference proteome</keyword>
<evidence type="ECO:0000313" key="5">
    <source>
        <dbReference type="Proteomes" id="UP000591272"/>
    </source>
</evidence>
<dbReference type="CDD" id="cd06974">
    <property type="entry name" value="TerD_like"/>
    <property type="match status" value="1"/>
</dbReference>
<organism evidence="4 5">
    <name type="scientific">Actinomadura citrea</name>
    <dbReference type="NCBI Taxonomy" id="46158"/>
    <lineage>
        <taxon>Bacteria</taxon>
        <taxon>Bacillati</taxon>
        <taxon>Actinomycetota</taxon>
        <taxon>Actinomycetes</taxon>
        <taxon>Streptosporangiales</taxon>
        <taxon>Thermomonosporaceae</taxon>
        <taxon>Actinomadura</taxon>
    </lineage>
</organism>
<dbReference type="EMBL" id="JACCBT010000001">
    <property type="protein sequence ID" value="NYE11431.1"/>
    <property type="molecule type" value="Genomic_DNA"/>
</dbReference>
<dbReference type="RefSeq" id="WP_179832806.1">
    <property type="nucleotide sequence ID" value="NZ_BMRD01000007.1"/>
</dbReference>
<feature type="region of interest" description="Disordered" evidence="1">
    <location>
        <begin position="159"/>
        <end position="208"/>
    </location>
</feature>
<evidence type="ECO:0000259" key="2">
    <source>
        <dbReference type="Pfam" id="PF00188"/>
    </source>
</evidence>
<dbReference type="Pfam" id="PF00188">
    <property type="entry name" value="CAP"/>
    <property type="match status" value="2"/>
</dbReference>
<dbReference type="InterPro" id="IPR035940">
    <property type="entry name" value="CAP_sf"/>
</dbReference>
<dbReference type="PANTHER" id="PTHR31157">
    <property type="entry name" value="SCP DOMAIN-CONTAINING PROTEIN"/>
    <property type="match status" value="1"/>
</dbReference>